<evidence type="ECO:0000259" key="2">
    <source>
        <dbReference type="Pfam" id="PF12898"/>
    </source>
</evidence>
<reference evidence="3" key="1">
    <citation type="journal article" date="2014" name="Genome Announc.">
        <title>De novo whole-genome sequence and genome annotation of Lichtheimia ramosa.</title>
        <authorList>
            <person name="Linde J."/>
            <person name="Schwartze V."/>
            <person name="Binder U."/>
            <person name="Lass-Florl C."/>
            <person name="Voigt K."/>
            <person name="Horn F."/>
        </authorList>
    </citation>
    <scope>NUCLEOTIDE SEQUENCE</scope>
    <source>
        <strain evidence="3">JMRC FSU:6197</strain>
    </source>
</reference>
<dbReference type="Pfam" id="PF12898">
    <property type="entry name" value="Stc1"/>
    <property type="match status" value="1"/>
</dbReference>
<protein>
    <recommendedName>
        <fullName evidence="2">Stc1 domain-containing protein</fullName>
    </recommendedName>
</protein>
<dbReference type="OrthoDB" id="10570136at2759"/>
<feature type="region of interest" description="Disordered" evidence="1">
    <location>
        <begin position="118"/>
        <end position="140"/>
    </location>
</feature>
<name>A0A077WSR7_9FUNG</name>
<organism evidence="3">
    <name type="scientific">Lichtheimia ramosa</name>
    <dbReference type="NCBI Taxonomy" id="688394"/>
    <lineage>
        <taxon>Eukaryota</taxon>
        <taxon>Fungi</taxon>
        <taxon>Fungi incertae sedis</taxon>
        <taxon>Mucoromycota</taxon>
        <taxon>Mucoromycotina</taxon>
        <taxon>Mucoromycetes</taxon>
        <taxon>Mucorales</taxon>
        <taxon>Lichtheimiaceae</taxon>
        <taxon>Lichtheimia</taxon>
    </lineage>
</organism>
<feature type="region of interest" description="Disordered" evidence="1">
    <location>
        <begin position="1"/>
        <end position="28"/>
    </location>
</feature>
<sequence>MATTAPPTKTRYRSPRLRYKPSHNTRTPPSHLTLKCGFCKEFKALTDFTDEQRLKSLRHKFHSAAICMACTTPPEDAFITCTLCHKTKPRHCYSRRQRRVFGLNDARCQRCVQKYQEGPALQESDSDDSSDEDFSDDGMP</sequence>
<feature type="compositionally biased region" description="Acidic residues" evidence="1">
    <location>
        <begin position="124"/>
        <end position="140"/>
    </location>
</feature>
<feature type="compositionally biased region" description="Basic residues" evidence="1">
    <location>
        <begin position="10"/>
        <end position="23"/>
    </location>
</feature>
<evidence type="ECO:0000256" key="1">
    <source>
        <dbReference type="SAM" id="MobiDB-lite"/>
    </source>
</evidence>
<accession>A0A077WSR7</accession>
<proteinExistence type="predicted"/>
<dbReference type="EMBL" id="LK023335">
    <property type="protein sequence ID" value="CDS10304.1"/>
    <property type="molecule type" value="Genomic_DNA"/>
</dbReference>
<gene>
    <name evidence="3" type="ORF">LRAMOSA02980</name>
</gene>
<evidence type="ECO:0000313" key="3">
    <source>
        <dbReference type="EMBL" id="CDS10304.1"/>
    </source>
</evidence>
<dbReference type="InterPro" id="IPR024630">
    <property type="entry name" value="Stc1"/>
</dbReference>
<dbReference type="AlphaFoldDB" id="A0A077WSR7"/>
<feature type="domain" description="Stc1" evidence="2">
    <location>
        <begin position="35"/>
        <end position="113"/>
    </location>
</feature>